<name>A0A8J3MXI8_9CHLR</name>
<gene>
    <name evidence="1" type="ORF">KSX_67680</name>
</gene>
<keyword evidence="2" id="KW-1185">Reference proteome</keyword>
<evidence type="ECO:0000313" key="2">
    <source>
        <dbReference type="Proteomes" id="UP000612362"/>
    </source>
</evidence>
<protein>
    <submittedName>
        <fullName evidence="1">Uncharacterized protein</fullName>
    </submittedName>
</protein>
<sequence>MSTYEKTTRERVGMSIAGTTSSEAIAAIVAAEKAGVRQIWMAQGGYLPIR</sequence>
<evidence type="ECO:0000313" key="1">
    <source>
        <dbReference type="EMBL" id="GHO48605.1"/>
    </source>
</evidence>
<dbReference type="Proteomes" id="UP000612362">
    <property type="component" value="Unassembled WGS sequence"/>
</dbReference>
<dbReference type="AlphaFoldDB" id="A0A8J3MXI8"/>
<reference evidence="1" key="1">
    <citation type="submission" date="2020-10" db="EMBL/GenBank/DDBJ databases">
        <title>Taxonomic study of unclassified bacteria belonging to the class Ktedonobacteria.</title>
        <authorList>
            <person name="Yabe S."/>
            <person name="Wang C.M."/>
            <person name="Zheng Y."/>
            <person name="Sakai Y."/>
            <person name="Cavaletti L."/>
            <person name="Monciardini P."/>
            <person name="Donadio S."/>
        </authorList>
    </citation>
    <scope>NUCLEOTIDE SEQUENCE</scope>
    <source>
        <strain evidence="1">SOSP1-1</strain>
    </source>
</reference>
<comment type="caution">
    <text evidence="1">The sequence shown here is derived from an EMBL/GenBank/DDBJ whole genome shotgun (WGS) entry which is preliminary data.</text>
</comment>
<accession>A0A8J3MXI8</accession>
<organism evidence="1 2">
    <name type="scientific">Ktedonospora formicarum</name>
    <dbReference type="NCBI Taxonomy" id="2778364"/>
    <lineage>
        <taxon>Bacteria</taxon>
        <taxon>Bacillati</taxon>
        <taxon>Chloroflexota</taxon>
        <taxon>Ktedonobacteria</taxon>
        <taxon>Ktedonobacterales</taxon>
        <taxon>Ktedonobacteraceae</taxon>
        <taxon>Ktedonospora</taxon>
    </lineage>
</organism>
<dbReference type="RefSeq" id="WP_236031714.1">
    <property type="nucleotide sequence ID" value="NZ_BNJF01000004.1"/>
</dbReference>
<proteinExistence type="predicted"/>
<dbReference type="EMBL" id="BNJF01000004">
    <property type="protein sequence ID" value="GHO48605.1"/>
    <property type="molecule type" value="Genomic_DNA"/>
</dbReference>